<proteinExistence type="predicted"/>
<feature type="compositionally biased region" description="Polar residues" evidence="1">
    <location>
        <begin position="128"/>
        <end position="137"/>
    </location>
</feature>
<feature type="transmembrane region" description="Helical" evidence="2">
    <location>
        <begin position="104"/>
        <end position="124"/>
    </location>
</feature>
<reference evidence="4" key="1">
    <citation type="journal article" date="2020" name="Stud. Mycol.">
        <title>101 Dothideomycetes genomes: a test case for predicting lifestyles and emergence of pathogens.</title>
        <authorList>
            <person name="Haridas S."/>
            <person name="Albert R."/>
            <person name="Binder M."/>
            <person name="Bloem J."/>
            <person name="Labutti K."/>
            <person name="Salamov A."/>
            <person name="Andreopoulos B."/>
            <person name="Baker S."/>
            <person name="Barry K."/>
            <person name="Bills G."/>
            <person name="Bluhm B."/>
            <person name="Cannon C."/>
            <person name="Castanera R."/>
            <person name="Culley D."/>
            <person name="Daum C."/>
            <person name="Ezra D."/>
            <person name="Gonzalez J."/>
            <person name="Henrissat B."/>
            <person name="Kuo A."/>
            <person name="Liang C."/>
            <person name="Lipzen A."/>
            <person name="Lutzoni F."/>
            <person name="Magnuson J."/>
            <person name="Mondo S."/>
            <person name="Nolan M."/>
            <person name="Ohm R."/>
            <person name="Pangilinan J."/>
            <person name="Park H.-J."/>
            <person name="Ramirez L."/>
            <person name="Alfaro M."/>
            <person name="Sun H."/>
            <person name="Tritt A."/>
            <person name="Yoshinaga Y."/>
            <person name="Zwiers L.-H."/>
            <person name="Turgeon B."/>
            <person name="Goodwin S."/>
            <person name="Spatafora J."/>
            <person name="Crous P."/>
            <person name="Grigoriev I."/>
        </authorList>
    </citation>
    <scope>NUCLEOTIDE SEQUENCE</scope>
    <source>
        <strain evidence="4">CBS 379.55</strain>
    </source>
</reference>
<evidence type="ECO:0000313" key="5">
    <source>
        <dbReference type="Proteomes" id="UP000800097"/>
    </source>
</evidence>
<gene>
    <name evidence="4" type="ORF">EI97DRAFT_66590</name>
</gene>
<sequence length="148" mass="15631">MKFPHSLTLKTHLFFLLTAHHTTTAQQPDTNAVKSSSTLSTAATSSAKPSPSASASSTTASTPPKAAATHIVAVGQAEHKFKPDVTVADVGDVRPLLSFFSLPVPFPSLLLLLLLLLLPVYSLLPSANIPSPSNQGPSRRHEQARLDC</sequence>
<evidence type="ECO:0000256" key="3">
    <source>
        <dbReference type="SAM" id="SignalP"/>
    </source>
</evidence>
<feature type="compositionally biased region" description="Low complexity" evidence="1">
    <location>
        <begin position="34"/>
        <end position="67"/>
    </location>
</feature>
<keyword evidence="2" id="KW-0472">Membrane</keyword>
<feature type="region of interest" description="Disordered" evidence="1">
    <location>
        <begin position="128"/>
        <end position="148"/>
    </location>
</feature>
<accession>A0A6A6JGF5</accession>
<evidence type="ECO:0000313" key="4">
    <source>
        <dbReference type="EMBL" id="KAF2275631.1"/>
    </source>
</evidence>
<organism evidence="4 5">
    <name type="scientific">Westerdykella ornata</name>
    <dbReference type="NCBI Taxonomy" id="318751"/>
    <lineage>
        <taxon>Eukaryota</taxon>
        <taxon>Fungi</taxon>
        <taxon>Dikarya</taxon>
        <taxon>Ascomycota</taxon>
        <taxon>Pezizomycotina</taxon>
        <taxon>Dothideomycetes</taxon>
        <taxon>Pleosporomycetidae</taxon>
        <taxon>Pleosporales</taxon>
        <taxon>Sporormiaceae</taxon>
        <taxon>Westerdykella</taxon>
    </lineage>
</organism>
<feature type="chain" id="PRO_5025625080" evidence="3">
    <location>
        <begin position="26"/>
        <end position="148"/>
    </location>
</feature>
<evidence type="ECO:0000256" key="2">
    <source>
        <dbReference type="SAM" id="Phobius"/>
    </source>
</evidence>
<keyword evidence="5" id="KW-1185">Reference proteome</keyword>
<evidence type="ECO:0000256" key="1">
    <source>
        <dbReference type="SAM" id="MobiDB-lite"/>
    </source>
</evidence>
<name>A0A6A6JGF5_WESOR</name>
<feature type="compositionally biased region" description="Basic and acidic residues" evidence="1">
    <location>
        <begin position="139"/>
        <end position="148"/>
    </location>
</feature>
<dbReference type="RefSeq" id="XP_033653170.1">
    <property type="nucleotide sequence ID" value="XM_033802997.1"/>
</dbReference>
<keyword evidence="3" id="KW-0732">Signal</keyword>
<dbReference type="EMBL" id="ML986496">
    <property type="protein sequence ID" value="KAF2275631.1"/>
    <property type="molecule type" value="Genomic_DNA"/>
</dbReference>
<feature type="region of interest" description="Disordered" evidence="1">
    <location>
        <begin position="26"/>
        <end position="67"/>
    </location>
</feature>
<protein>
    <submittedName>
        <fullName evidence="4">Uncharacterized protein</fullName>
    </submittedName>
</protein>
<dbReference type="AlphaFoldDB" id="A0A6A6JGF5"/>
<dbReference type="GeneID" id="54556172"/>
<feature type="signal peptide" evidence="3">
    <location>
        <begin position="1"/>
        <end position="25"/>
    </location>
</feature>
<keyword evidence="2" id="KW-1133">Transmembrane helix</keyword>
<dbReference type="Proteomes" id="UP000800097">
    <property type="component" value="Unassembled WGS sequence"/>
</dbReference>
<keyword evidence="2" id="KW-0812">Transmembrane</keyword>